<keyword evidence="3" id="KW-1185">Reference proteome</keyword>
<sequence length="92" mass="9787">MFVTTVIIALVLTVALMILNIILSKVSSQDRYIMYMPGVVLFATGLLLFMIATMAGKIEITGLGLGGWGIACLFASAIQFTVTSIVDTSTHS</sequence>
<evidence type="ECO:0000313" key="2">
    <source>
        <dbReference type="EMBL" id="SEP86444.1"/>
    </source>
</evidence>
<keyword evidence="1" id="KW-1133">Transmembrane helix</keyword>
<evidence type="ECO:0000313" key="3">
    <source>
        <dbReference type="Proteomes" id="UP000198733"/>
    </source>
</evidence>
<dbReference type="EMBL" id="FOEH01000001">
    <property type="protein sequence ID" value="SEP86444.1"/>
    <property type="molecule type" value="Genomic_DNA"/>
</dbReference>
<reference evidence="2 3" key="1">
    <citation type="submission" date="2016-10" db="EMBL/GenBank/DDBJ databases">
        <authorList>
            <person name="Varghese N."/>
            <person name="Submissions S."/>
        </authorList>
    </citation>
    <scope>NUCLEOTIDE SEQUENCE [LARGE SCALE GENOMIC DNA]</scope>
    <source>
        <strain evidence="2 3">CGMCC 1.7734</strain>
    </source>
</reference>
<dbReference type="Proteomes" id="UP000198733">
    <property type="component" value="Unassembled WGS sequence"/>
</dbReference>
<protein>
    <submittedName>
        <fullName evidence="2">Uncharacterized protein</fullName>
    </submittedName>
</protein>
<keyword evidence="1" id="KW-0472">Membrane</keyword>
<keyword evidence="1" id="KW-0812">Transmembrane</keyword>
<feature type="transmembrane region" description="Helical" evidence="1">
    <location>
        <begin position="35"/>
        <end position="55"/>
    </location>
</feature>
<proteinExistence type="predicted"/>
<name>A0A1H9BBV7_9BACI</name>
<evidence type="ECO:0000256" key="1">
    <source>
        <dbReference type="SAM" id="Phobius"/>
    </source>
</evidence>
<organism evidence="2 3">
    <name type="scientific">Virgibacillus subterraneus</name>
    <dbReference type="NCBI Taxonomy" id="621109"/>
    <lineage>
        <taxon>Bacteria</taxon>
        <taxon>Bacillati</taxon>
        <taxon>Bacillota</taxon>
        <taxon>Bacilli</taxon>
        <taxon>Bacillales</taxon>
        <taxon>Bacillaceae</taxon>
        <taxon>Virgibacillus</taxon>
    </lineage>
</organism>
<gene>
    <name evidence="2" type="ORF">SAMN05216232_1127</name>
</gene>
<feature type="transmembrane region" description="Helical" evidence="1">
    <location>
        <begin position="67"/>
        <end position="86"/>
    </location>
</feature>
<feature type="transmembrane region" description="Helical" evidence="1">
    <location>
        <begin position="6"/>
        <end position="23"/>
    </location>
</feature>
<dbReference type="RefSeq" id="WP_092502874.1">
    <property type="nucleotide sequence ID" value="NZ_FOEH01000001.1"/>
</dbReference>
<comment type="caution">
    <text evidence="2">The sequence shown here is derived from an EMBL/GenBank/DDBJ whole genome shotgun (WGS) entry which is preliminary data.</text>
</comment>
<accession>A0A1H9BBV7</accession>